<evidence type="ECO:0000313" key="1">
    <source>
        <dbReference type="EMBL" id="KAJ4707003.1"/>
    </source>
</evidence>
<reference evidence="1 2" key="1">
    <citation type="journal article" date="2023" name="Science">
        <title>Complex scaffold remodeling in plant triterpene biosynthesis.</title>
        <authorList>
            <person name="De La Pena R."/>
            <person name="Hodgson H."/>
            <person name="Liu J.C."/>
            <person name="Stephenson M.J."/>
            <person name="Martin A.C."/>
            <person name="Owen C."/>
            <person name="Harkess A."/>
            <person name="Leebens-Mack J."/>
            <person name="Jimenez L.E."/>
            <person name="Osbourn A."/>
            <person name="Sattely E.S."/>
        </authorList>
    </citation>
    <scope>NUCLEOTIDE SEQUENCE [LARGE SCALE GENOMIC DNA]</scope>
    <source>
        <strain evidence="2">cv. JPN11</strain>
        <tissue evidence="1">Leaf</tissue>
    </source>
</reference>
<name>A0ACC1X8K2_MELAZ</name>
<accession>A0ACC1X8K2</accession>
<evidence type="ECO:0000313" key="2">
    <source>
        <dbReference type="Proteomes" id="UP001164539"/>
    </source>
</evidence>
<comment type="caution">
    <text evidence="1">The sequence shown here is derived from an EMBL/GenBank/DDBJ whole genome shotgun (WGS) entry which is preliminary data.</text>
</comment>
<organism evidence="1 2">
    <name type="scientific">Melia azedarach</name>
    <name type="common">Chinaberry tree</name>
    <dbReference type="NCBI Taxonomy" id="155640"/>
    <lineage>
        <taxon>Eukaryota</taxon>
        <taxon>Viridiplantae</taxon>
        <taxon>Streptophyta</taxon>
        <taxon>Embryophyta</taxon>
        <taxon>Tracheophyta</taxon>
        <taxon>Spermatophyta</taxon>
        <taxon>Magnoliopsida</taxon>
        <taxon>eudicotyledons</taxon>
        <taxon>Gunneridae</taxon>
        <taxon>Pentapetalae</taxon>
        <taxon>rosids</taxon>
        <taxon>malvids</taxon>
        <taxon>Sapindales</taxon>
        <taxon>Meliaceae</taxon>
        <taxon>Melia</taxon>
    </lineage>
</organism>
<dbReference type="EMBL" id="CM051404">
    <property type="protein sequence ID" value="KAJ4707003.1"/>
    <property type="molecule type" value="Genomic_DNA"/>
</dbReference>
<sequence>MASVVPVQKSGFGWALNRDNGSLIWVTEAGPGSSGGGGTWGAATDGKRIYTNIVNNDREHFTLKPSNKTATSGGWAAMDARDGESYGRSVGDPSNGTDSGPVSLPNVVCFLLDQLVKKVLYLQPMLKLGKFWGRMRLELQFMVGC</sequence>
<keyword evidence="2" id="KW-1185">Reference proteome</keyword>
<dbReference type="Proteomes" id="UP001164539">
    <property type="component" value="Chromosome 11"/>
</dbReference>
<proteinExistence type="predicted"/>
<gene>
    <name evidence="1" type="ORF">OWV82_020579</name>
</gene>
<protein>
    <submittedName>
        <fullName evidence="1">Polyvinylalcohol dehydrogenase</fullName>
    </submittedName>
</protein>